<keyword evidence="3" id="KW-0170">Cobalt</keyword>
<comment type="similarity">
    <text evidence="1">Belongs to the methylamine corrinoid protein family.</text>
</comment>
<dbReference type="InterPro" id="IPR012741">
    <property type="entry name" value="Corrinoid_p"/>
</dbReference>
<evidence type="ECO:0000259" key="4">
    <source>
        <dbReference type="PROSITE" id="PS51332"/>
    </source>
</evidence>
<evidence type="ECO:0000256" key="1">
    <source>
        <dbReference type="ARBA" id="ARBA00010854"/>
    </source>
</evidence>
<evidence type="ECO:0000313" key="6">
    <source>
        <dbReference type="EMBL" id="XFO70146.1"/>
    </source>
</evidence>
<dbReference type="Gene3D" id="1.10.1240.10">
    <property type="entry name" value="Methionine synthase domain"/>
    <property type="match status" value="1"/>
</dbReference>
<keyword evidence="7" id="KW-1185">Reference proteome</keyword>
<dbReference type="PROSITE" id="PS51337">
    <property type="entry name" value="B12_BINDING_NTER"/>
    <property type="match status" value="1"/>
</dbReference>
<keyword evidence="2" id="KW-0479">Metal-binding</keyword>
<dbReference type="RefSeq" id="WP_093797125.1">
    <property type="nucleotide sequence ID" value="NZ_CP155571.1"/>
</dbReference>
<dbReference type="EC" id="5.4.99.1" evidence="6"/>
<dbReference type="SUPFAM" id="SSF47644">
    <property type="entry name" value="Methionine synthase domain"/>
    <property type="match status" value="1"/>
</dbReference>
<dbReference type="PANTHER" id="PTHR45833:SF1">
    <property type="entry name" value="METHIONINE SYNTHASE"/>
    <property type="match status" value="1"/>
</dbReference>
<gene>
    <name evidence="6" type="primary">glmS_1</name>
    <name evidence="6" type="ORF">SPACI_001330</name>
</gene>
<dbReference type="CDD" id="cd02070">
    <property type="entry name" value="corrinoid_protein_B12-BD"/>
    <property type="match status" value="1"/>
</dbReference>
<dbReference type="Pfam" id="PF02310">
    <property type="entry name" value="B12-binding"/>
    <property type="match status" value="1"/>
</dbReference>
<evidence type="ECO:0000313" key="7">
    <source>
        <dbReference type="Proteomes" id="UP000216052"/>
    </source>
</evidence>
<dbReference type="Proteomes" id="UP000216052">
    <property type="component" value="Chromosome"/>
</dbReference>
<protein>
    <submittedName>
        <fullName evidence="6">Glutamate mutase sigma subunit</fullName>
        <ecNumber evidence="6">5.4.99.1</ecNumber>
    </submittedName>
</protein>
<name>A0ABZ3IWA8_SPOA4</name>
<evidence type="ECO:0000256" key="2">
    <source>
        <dbReference type="ARBA" id="ARBA00022723"/>
    </source>
</evidence>
<dbReference type="SMART" id="SM01018">
    <property type="entry name" value="B12-binding_2"/>
    <property type="match status" value="1"/>
</dbReference>
<dbReference type="EMBL" id="CP155571">
    <property type="protein sequence ID" value="XFO70146.1"/>
    <property type="molecule type" value="Genomic_DNA"/>
</dbReference>
<dbReference type="InterPro" id="IPR006158">
    <property type="entry name" value="Cobalamin-bd"/>
</dbReference>
<reference evidence="6" key="1">
    <citation type="submission" date="2024-05" db="EMBL/GenBank/DDBJ databases">
        <title>Isolation and characterization of Sporomusa carbonis sp. nov., a carboxydotrophic hydrogenogen in the genus of Sporomusa isolated from a charcoal burning pile.</title>
        <authorList>
            <person name="Boeer T."/>
            <person name="Rosenbaum F."/>
            <person name="Eysell L."/>
            <person name="Mueller V."/>
            <person name="Daniel R."/>
            <person name="Poehlein A."/>
        </authorList>
    </citation>
    <scope>NUCLEOTIDE SEQUENCE [LARGE SCALE GENOMIC DNA]</scope>
    <source>
        <strain evidence="6">DSM 3132</strain>
    </source>
</reference>
<dbReference type="Pfam" id="PF02607">
    <property type="entry name" value="B12-binding_2"/>
    <property type="match status" value="1"/>
</dbReference>
<dbReference type="Gene3D" id="3.40.50.280">
    <property type="entry name" value="Cobalamin-binding domain"/>
    <property type="match status" value="1"/>
</dbReference>
<evidence type="ECO:0000259" key="5">
    <source>
        <dbReference type="PROSITE" id="PS51337"/>
    </source>
</evidence>
<keyword evidence="6" id="KW-0413">Isomerase</keyword>
<proteinExistence type="inferred from homology"/>
<dbReference type="PANTHER" id="PTHR45833">
    <property type="entry name" value="METHIONINE SYNTHASE"/>
    <property type="match status" value="1"/>
</dbReference>
<dbReference type="GO" id="GO:0050097">
    <property type="term" value="F:methylaspartate mutase activity"/>
    <property type="evidence" value="ECO:0007669"/>
    <property type="project" value="UniProtKB-EC"/>
</dbReference>
<dbReference type="PROSITE" id="PS51332">
    <property type="entry name" value="B12_BINDING"/>
    <property type="match status" value="1"/>
</dbReference>
<accession>A0ABZ3IWA8</accession>
<dbReference type="InterPro" id="IPR036724">
    <property type="entry name" value="Cobalamin-bd_sf"/>
</dbReference>
<dbReference type="NCBIfam" id="TIGR02370">
    <property type="entry name" value="pyl_corrinoid"/>
    <property type="match status" value="1"/>
</dbReference>
<dbReference type="InterPro" id="IPR050554">
    <property type="entry name" value="Met_Synthase/Corrinoid"/>
</dbReference>
<dbReference type="InterPro" id="IPR036594">
    <property type="entry name" value="Meth_synthase_dom"/>
</dbReference>
<sequence>MRPDRIIMKLKKSVEEMEIMLVEKAAKEAVAAGTDPLVAINEGLAKGMKTVSDLFDEGEAFVPHLLVAAEAFESGVAILTESMTKENKLRAKQGRVLIFTVQGDIHDIGKNIVKTMLQASGFQVIDLGRDVAIDEAIDKAKEYNVDIIVAAALMRTTMPAQRELIRALDEAGLRKRFKCMFGGSPVSAEWVRKIGGDAYAETATDAVVKAKMLMTDIGVGHAAGKEYPA</sequence>
<feature type="domain" description="B12-binding N-terminal" evidence="5">
    <location>
        <begin position="1"/>
        <end position="91"/>
    </location>
</feature>
<dbReference type="InterPro" id="IPR003759">
    <property type="entry name" value="Cbl-bd_cap"/>
</dbReference>
<feature type="domain" description="B12-binding" evidence="4">
    <location>
        <begin position="93"/>
        <end position="224"/>
    </location>
</feature>
<dbReference type="SUPFAM" id="SSF52242">
    <property type="entry name" value="Cobalamin (vitamin B12)-binding domain"/>
    <property type="match status" value="1"/>
</dbReference>
<evidence type="ECO:0000256" key="3">
    <source>
        <dbReference type="ARBA" id="ARBA00023285"/>
    </source>
</evidence>
<organism evidence="6 7">
    <name type="scientific">Sporomusa acidovorans (strain ATCC 49682 / DSM 3132 / Mol)</name>
    <dbReference type="NCBI Taxonomy" id="1123286"/>
    <lineage>
        <taxon>Bacteria</taxon>
        <taxon>Bacillati</taxon>
        <taxon>Bacillota</taxon>
        <taxon>Negativicutes</taxon>
        <taxon>Selenomonadales</taxon>
        <taxon>Sporomusaceae</taxon>
        <taxon>Sporomusa</taxon>
    </lineage>
</organism>